<protein>
    <recommendedName>
        <fullName evidence="3">Reverse transcriptase Ty1/copia-type domain-containing protein</fullName>
    </recommendedName>
</protein>
<dbReference type="AlphaFoldDB" id="A0A3Q7JVI5"/>
<reference evidence="1" key="2">
    <citation type="submission" date="2019-01" db="UniProtKB">
        <authorList>
            <consortium name="EnsemblPlants"/>
        </authorList>
    </citation>
    <scope>IDENTIFICATION</scope>
    <source>
        <strain evidence="1">cv. Heinz 1706</strain>
    </source>
</reference>
<reference evidence="1" key="1">
    <citation type="journal article" date="2012" name="Nature">
        <title>The tomato genome sequence provides insights into fleshy fruit evolution.</title>
        <authorList>
            <consortium name="Tomato Genome Consortium"/>
        </authorList>
    </citation>
    <scope>NUCLEOTIDE SEQUENCE [LARGE SCALE GENOMIC DNA]</scope>
    <source>
        <strain evidence="1">cv. Heinz 1706</strain>
    </source>
</reference>
<evidence type="ECO:0000313" key="1">
    <source>
        <dbReference type="EnsemblPlants" id="Solyc12g039115.1.1"/>
    </source>
</evidence>
<dbReference type="Gramene" id="Solyc12g039115.1.1">
    <property type="protein sequence ID" value="Solyc12g039115.1.1"/>
    <property type="gene ID" value="Solyc12g039115.1"/>
</dbReference>
<name>A0A3Q7JVI5_SOLLC</name>
<proteinExistence type="predicted"/>
<dbReference type="InterPro" id="IPR043502">
    <property type="entry name" value="DNA/RNA_pol_sf"/>
</dbReference>
<dbReference type="InParanoid" id="A0A3Q7JVI5"/>
<organism evidence="1">
    <name type="scientific">Solanum lycopersicum</name>
    <name type="common">Tomato</name>
    <name type="synonym">Lycopersicon esculentum</name>
    <dbReference type="NCBI Taxonomy" id="4081"/>
    <lineage>
        <taxon>Eukaryota</taxon>
        <taxon>Viridiplantae</taxon>
        <taxon>Streptophyta</taxon>
        <taxon>Embryophyta</taxon>
        <taxon>Tracheophyta</taxon>
        <taxon>Spermatophyta</taxon>
        <taxon>Magnoliopsida</taxon>
        <taxon>eudicotyledons</taxon>
        <taxon>Gunneridae</taxon>
        <taxon>Pentapetalae</taxon>
        <taxon>asterids</taxon>
        <taxon>lamiids</taxon>
        <taxon>Solanales</taxon>
        <taxon>Solanaceae</taxon>
        <taxon>Solanoideae</taxon>
        <taxon>Solaneae</taxon>
        <taxon>Solanum</taxon>
        <taxon>Solanum subgen. Lycopersicon</taxon>
    </lineage>
</organism>
<dbReference type="Proteomes" id="UP000004994">
    <property type="component" value="Chromosome 12"/>
</dbReference>
<keyword evidence="2" id="KW-1185">Reference proteome</keyword>
<dbReference type="PANTHER" id="PTHR11439">
    <property type="entry name" value="GAG-POL-RELATED RETROTRANSPOSON"/>
    <property type="match status" value="1"/>
</dbReference>
<dbReference type="PANTHER" id="PTHR11439:SF489">
    <property type="entry name" value="RNA-DIRECTED DNA POLYMERASE"/>
    <property type="match status" value="1"/>
</dbReference>
<accession>A0A3Q7JVI5</accession>
<dbReference type="EnsemblPlants" id="Solyc12g039115.1.1">
    <property type="protein sequence ID" value="Solyc12g039115.1.1"/>
    <property type="gene ID" value="Solyc12g039115.1"/>
</dbReference>
<dbReference type="SUPFAM" id="SSF56672">
    <property type="entry name" value="DNA/RNA polymerases"/>
    <property type="match status" value="1"/>
</dbReference>
<evidence type="ECO:0008006" key="3">
    <source>
        <dbReference type="Google" id="ProtNLM"/>
    </source>
</evidence>
<evidence type="ECO:0000313" key="2">
    <source>
        <dbReference type="Proteomes" id="UP000004994"/>
    </source>
</evidence>
<sequence>MDFIIIYVDDLVVMGNYQISVEDLGDLNFFLGIQVILLPSRVFLCQQKYIYEILDQAKMVDANPMRTSMTYRSCPMSSADSLLEDPKEYHSIVGSLQYLHLTRPDVSFVVTKLSQFKSAPTTTYWAMVKRVLLYLSGTSAKGMFLRKCKSLNLHTFSDSDLEGSNQISWSYKKQRVVASTKNFWSVIFFRNYLFFSTKMNSHISSRDDMAVLLTKPLPKSPFELEG</sequence>
<dbReference type="STRING" id="4081.A0A3Q7JVI5"/>